<sequence length="572" mass="65494">MFQTMTFLDYNLTPDNLAEWREKPLKQHFEESDVEPGFTQPLFVDSGGFKLMNSTTFGQPPEDGGSENDWGIYTNPESILKLQLDYGADIVATLDFPIPQNLNREEATERMEWSIDNAVECLQLLNDDEKLEEWDVDGTPSVYVAIHGHSYEDVNWYVSRFLDRAEELDEAFEGFALGSLVPLSNSPNVLVDIVQGARDAIPEERYDDIALHVFGISGRLCPLLSLLGVDTFDSSNYLKAARNKSFIHPETWRRTKLSDWDEGDCDCQACQDIYFDDMRHALLESDVSYKRIEGEHGKHYKSEYYAQIAHHNFELYSRQMQEVRDAIDDGELLEIVAEFAQGKNIVEKGLKRAQLHNPELREQLADIGYEELVAGPDAETFQTKLSGFLEGVEDTTREKRTISLKHGPNDFSILQQNSYQPPSEADVLLILPCSQEKPYSDSRTQQAVLSLLEEYRDRFHKISVSGLYGPVPEEFEEADPVMSYEYVLTTADDDQIELVANRLAQYLDQFGERFDHILAYTTSKAYRRAIDEAFTRYGRGEIYPSDPRALQLTEHFRSENIDEFVGRFTSSL</sequence>
<accession>A0A6B9FHX0</accession>
<evidence type="ECO:0000256" key="1">
    <source>
        <dbReference type="ARBA" id="ARBA00022694"/>
    </source>
</evidence>
<dbReference type="PANTHER" id="PTHR46499">
    <property type="entry name" value="QUEUINE TRNA-RIBOSYLTRANSFERASE"/>
    <property type="match status" value="1"/>
</dbReference>
<proteinExistence type="predicted"/>
<dbReference type="Pfam" id="PF17884">
    <property type="entry name" value="DUF5591"/>
    <property type="match status" value="1"/>
</dbReference>
<dbReference type="KEGG" id="hra:EI982_16760"/>
<dbReference type="PANTHER" id="PTHR46499:SF1">
    <property type="entry name" value="QUEUINE TRNA-RIBOSYLTRANSFERASE"/>
    <property type="match status" value="1"/>
</dbReference>
<feature type="domain" description="DUF5591" evidence="3">
    <location>
        <begin position="416"/>
        <end position="540"/>
    </location>
</feature>
<keyword evidence="4" id="KW-0328">Glycosyltransferase</keyword>
<gene>
    <name evidence="4" type="ORF">EI982_16760</name>
</gene>
<keyword evidence="5" id="KW-1185">Reference proteome</keyword>
<evidence type="ECO:0000259" key="2">
    <source>
        <dbReference type="Pfam" id="PF01702"/>
    </source>
</evidence>
<dbReference type="InterPro" id="IPR040777">
    <property type="entry name" value="DUF5591"/>
</dbReference>
<dbReference type="NCBIfam" id="TIGR00449">
    <property type="entry name" value="tgt_general"/>
    <property type="match status" value="1"/>
</dbReference>
<dbReference type="InterPro" id="IPR002616">
    <property type="entry name" value="tRNA_ribo_trans-like"/>
</dbReference>
<organism evidence="4 5">
    <name type="scientific">Haloplanus rallus</name>
    <dbReference type="NCBI Taxonomy" id="1816183"/>
    <lineage>
        <taxon>Archaea</taxon>
        <taxon>Methanobacteriati</taxon>
        <taxon>Methanobacteriota</taxon>
        <taxon>Stenosarchaea group</taxon>
        <taxon>Halobacteria</taxon>
        <taxon>Halobacteriales</taxon>
        <taxon>Haloferacaceae</taxon>
        <taxon>Haloplanus</taxon>
    </lineage>
</organism>
<keyword evidence="1" id="KW-0819">tRNA processing</keyword>
<name>A0A6B9FHX0_9EURY</name>
<evidence type="ECO:0000313" key="4">
    <source>
        <dbReference type="EMBL" id="QGX96723.1"/>
    </source>
</evidence>
<dbReference type="Gene3D" id="3.20.20.105">
    <property type="entry name" value="Queuine tRNA-ribosyltransferase-like"/>
    <property type="match status" value="1"/>
</dbReference>
<dbReference type="InterPro" id="IPR036895">
    <property type="entry name" value="Uracil-DNA_glycosylase-like_sf"/>
</dbReference>
<evidence type="ECO:0000313" key="5">
    <source>
        <dbReference type="Proteomes" id="UP000428325"/>
    </source>
</evidence>
<protein>
    <submittedName>
        <fullName evidence="4">tRNA-guanine transglycosylase</fullName>
        <ecNumber evidence="4">2.4.2.-</ecNumber>
    </submittedName>
</protein>
<dbReference type="InterPro" id="IPR050076">
    <property type="entry name" value="ArchSynthase1/Queuine_TRR"/>
</dbReference>
<dbReference type="AlphaFoldDB" id="A0A6B9FHX0"/>
<reference evidence="4 5" key="1">
    <citation type="submission" date="2018-12" db="EMBL/GenBank/DDBJ databases">
        <title>Complete genome sequence of Haloplanus rallus MBLA0036.</title>
        <authorList>
            <person name="Nam Y.-d."/>
            <person name="Kang J."/>
            <person name="Chung W.-H."/>
            <person name="Park Y.S."/>
        </authorList>
    </citation>
    <scope>NUCLEOTIDE SEQUENCE [LARGE SCALE GENOMIC DNA]</scope>
    <source>
        <strain evidence="4 5">MBLA0036</strain>
    </source>
</reference>
<dbReference type="Pfam" id="PF01702">
    <property type="entry name" value="TGT"/>
    <property type="match status" value="1"/>
</dbReference>
<dbReference type="EC" id="2.4.2.-" evidence="4"/>
<dbReference type="GO" id="GO:0002099">
    <property type="term" value="P:tRNA wobble guanine modification"/>
    <property type="evidence" value="ECO:0007669"/>
    <property type="project" value="TreeGrafter"/>
</dbReference>
<dbReference type="Proteomes" id="UP000428325">
    <property type="component" value="Chromosome"/>
</dbReference>
<dbReference type="GO" id="GO:0016757">
    <property type="term" value="F:glycosyltransferase activity"/>
    <property type="evidence" value="ECO:0007669"/>
    <property type="project" value="UniProtKB-KW"/>
</dbReference>
<evidence type="ECO:0000259" key="3">
    <source>
        <dbReference type="Pfam" id="PF17884"/>
    </source>
</evidence>
<dbReference type="GO" id="GO:0005737">
    <property type="term" value="C:cytoplasm"/>
    <property type="evidence" value="ECO:0007669"/>
    <property type="project" value="TreeGrafter"/>
</dbReference>
<dbReference type="Gene3D" id="3.40.50.10630">
    <property type="entry name" value="Uracil-DNA glycosylase-like"/>
    <property type="match status" value="1"/>
</dbReference>
<feature type="domain" description="tRNA-guanine(15) transglycosylase-like" evidence="2">
    <location>
        <begin position="38"/>
        <end position="341"/>
    </location>
</feature>
<keyword evidence="4" id="KW-0808">Transferase</keyword>
<dbReference type="InterPro" id="IPR036511">
    <property type="entry name" value="TGT-like_sf"/>
</dbReference>
<dbReference type="SUPFAM" id="SSF51713">
    <property type="entry name" value="tRNA-guanine transglycosylase"/>
    <property type="match status" value="1"/>
</dbReference>
<dbReference type="SUPFAM" id="SSF52141">
    <property type="entry name" value="Uracil-DNA glycosylase-like"/>
    <property type="match status" value="1"/>
</dbReference>
<dbReference type="EMBL" id="CP034345">
    <property type="protein sequence ID" value="QGX96723.1"/>
    <property type="molecule type" value="Genomic_DNA"/>
</dbReference>